<evidence type="ECO:0000313" key="2">
    <source>
        <dbReference type="Proteomes" id="UP001176941"/>
    </source>
</evidence>
<evidence type="ECO:0000313" key="1">
    <source>
        <dbReference type="EMBL" id="CAI9172201.1"/>
    </source>
</evidence>
<organism evidence="1 2">
    <name type="scientific">Rangifer tarandus platyrhynchus</name>
    <name type="common">Svalbard reindeer</name>
    <dbReference type="NCBI Taxonomy" id="3082113"/>
    <lineage>
        <taxon>Eukaryota</taxon>
        <taxon>Metazoa</taxon>
        <taxon>Chordata</taxon>
        <taxon>Craniata</taxon>
        <taxon>Vertebrata</taxon>
        <taxon>Euteleostomi</taxon>
        <taxon>Mammalia</taxon>
        <taxon>Eutheria</taxon>
        <taxon>Laurasiatheria</taxon>
        <taxon>Artiodactyla</taxon>
        <taxon>Ruminantia</taxon>
        <taxon>Pecora</taxon>
        <taxon>Cervidae</taxon>
        <taxon>Odocoileinae</taxon>
        <taxon>Rangifer</taxon>
    </lineage>
</organism>
<accession>A0ABN8ZJ25</accession>
<reference evidence="1" key="1">
    <citation type="submission" date="2023-04" db="EMBL/GenBank/DDBJ databases">
        <authorList>
            <consortium name="ELIXIR-Norway"/>
        </authorList>
    </citation>
    <scope>NUCLEOTIDE SEQUENCE [LARGE SCALE GENOMIC DNA]</scope>
</reference>
<name>A0ABN8ZJ25_RANTA</name>
<dbReference type="Proteomes" id="UP001176941">
    <property type="component" value="Chromosome 32"/>
</dbReference>
<keyword evidence="2" id="KW-1185">Reference proteome</keyword>
<sequence>MFIVYLSLMQKGRVTQLQYMIKCSSPDTFFFPFQINTSYLPPPGKKEKVLKPALQRRKNKIEKWHQAQLLDSETVRCWGSLGSGSGDGDFQKPTFNPSWRTRWILTFSSTFSLS</sequence>
<proteinExistence type="predicted"/>
<gene>
    <name evidence="1" type="ORF">MRATA1EN1_LOCUS21163</name>
</gene>
<dbReference type="EMBL" id="OX459968">
    <property type="protein sequence ID" value="CAI9172201.1"/>
    <property type="molecule type" value="Genomic_DNA"/>
</dbReference>
<protein>
    <submittedName>
        <fullName evidence="1">Uncharacterized protein</fullName>
    </submittedName>
</protein>